<proteinExistence type="predicted"/>
<evidence type="ECO:0000313" key="2">
    <source>
        <dbReference type="Proteomes" id="UP000485058"/>
    </source>
</evidence>
<reference evidence="1 2" key="1">
    <citation type="submission" date="2020-02" db="EMBL/GenBank/DDBJ databases">
        <title>Draft genome sequence of Haematococcus lacustris strain NIES-144.</title>
        <authorList>
            <person name="Morimoto D."/>
            <person name="Nakagawa S."/>
            <person name="Yoshida T."/>
            <person name="Sawayama S."/>
        </authorList>
    </citation>
    <scope>NUCLEOTIDE SEQUENCE [LARGE SCALE GENOMIC DNA]</scope>
    <source>
        <strain evidence="1 2">NIES-144</strain>
    </source>
</reference>
<keyword evidence="2" id="KW-1185">Reference proteome</keyword>
<gene>
    <name evidence="1" type="ORF">HaLaN_16439</name>
</gene>
<protein>
    <submittedName>
        <fullName evidence="1">Uncharacterized protein</fullName>
    </submittedName>
</protein>
<dbReference type="AlphaFoldDB" id="A0A699ZKH4"/>
<evidence type="ECO:0000313" key="1">
    <source>
        <dbReference type="EMBL" id="GFH19486.1"/>
    </source>
</evidence>
<accession>A0A699ZKH4</accession>
<sequence length="72" mass="7834">MLKLLLTSEHVFHANINRPTLSGASPSGLPGGWPQPATDISNFQVAQDVHIVDVCGFRATKSSKNRSKSFRN</sequence>
<name>A0A699ZKH4_HAELA</name>
<dbReference type="EMBL" id="BLLF01001471">
    <property type="protein sequence ID" value="GFH19486.1"/>
    <property type="molecule type" value="Genomic_DNA"/>
</dbReference>
<dbReference type="Proteomes" id="UP000485058">
    <property type="component" value="Unassembled WGS sequence"/>
</dbReference>
<comment type="caution">
    <text evidence="1">The sequence shown here is derived from an EMBL/GenBank/DDBJ whole genome shotgun (WGS) entry which is preliminary data.</text>
</comment>
<organism evidence="1 2">
    <name type="scientific">Haematococcus lacustris</name>
    <name type="common">Green alga</name>
    <name type="synonym">Haematococcus pluvialis</name>
    <dbReference type="NCBI Taxonomy" id="44745"/>
    <lineage>
        <taxon>Eukaryota</taxon>
        <taxon>Viridiplantae</taxon>
        <taxon>Chlorophyta</taxon>
        <taxon>core chlorophytes</taxon>
        <taxon>Chlorophyceae</taxon>
        <taxon>CS clade</taxon>
        <taxon>Chlamydomonadales</taxon>
        <taxon>Haematococcaceae</taxon>
        <taxon>Haematococcus</taxon>
    </lineage>
</organism>